<sequence>MTEKIYTEENSEYLKKNPTWHAEDSPWKAKQIIKMLDRNPIHPKSIAEVGCGAGEILNQLHKTMPDDVHFTGYDISNDAINIARQREKSRLEFRSEDFLKINSKFDLLLMIDVFEHVDDYLGFLKLCKHKAKNTIFHIPLDISVNRLLKNDLMSLRKSVGHLHHFTKETAIATLKDCGYEIVDFFYTTSFLDFPRKTISSKITYLPKKIMYKTNKDITVKLLGGCSLLVMTK</sequence>
<accession>A0A023BT36</accession>
<evidence type="ECO:0000313" key="3">
    <source>
        <dbReference type="Proteomes" id="UP000023541"/>
    </source>
</evidence>
<dbReference type="Gene3D" id="3.40.50.150">
    <property type="entry name" value="Vaccinia Virus protein VP39"/>
    <property type="match status" value="1"/>
</dbReference>
<dbReference type="CDD" id="cd02440">
    <property type="entry name" value="AdoMet_MTases"/>
    <property type="match status" value="1"/>
</dbReference>
<evidence type="ECO:0000259" key="1">
    <source>
        <dbReference type="Pfam" id="PF13847"/>
    </source>
</evidence>
<feature type="domain" description="Methyltransferase" evidence="1">
    <location>
        <begin position="47"/>
        <end position="137"/>
    </location>
</feature>
<keyword evidence="2" id="KW-0808">Transferase</keyword>
<dbReference type="AlphaFoldDB" id="A0A023BT36"/>
<dbReference type="RefSeq" id="WP_034242853.1">
    <property type="nucleotide sequence ID" value="NZ_AQRA01000006.1"/>
</dbReference>
<keyword evidence="2" id="KW-0489">Methyltransferase</keyword>
<dbReference type="PANTHER" id="PTHR43861">
    <property type="entry name" value="TRANS-ACONITATE 2-METHYLTRANSFERASE-RELATED"/>
    <property type="match status" value="1"/>
</dbReference>
<comment type="caution">
    <text evidence="2">The sequence shown here is derived from an EMBL/GenBank/DDBJ whole genome shotgun (WGS) entry which is preliminary data.</text>
</comment>
<protein>
    <submittedName>
        <fullName evidence="2">Methylase</fullName>
    </submittedName>
</protein>
<dbReference type="EMBL" id="AQRA01000006">
    <property type="protein sequence ID" value="EZH73089.1"/>
    <property type="molecule type" value="Genomic_DNA"/>
</dbReference>
<dbReference type="GO" id="GO:0008168">
    <property type="term" value="F:methyltransferase activity"/>
    <property type="evidence" value="ECO:0007669"/>
    <property type="project" value="UniProtKB-KW"/>
</dbReference>
<dbReference type="Proteomes" id="UP000023541">
    <property type="component" value="Unassembled WGS sequence"/>
</dbReference>
<dbReference type="OrthoDB" id="9770553at2"/>
<dbReference type="Pfam" id="PF13847">
    <property type="entry name" value="Methyltransf_31"/>
    <property type="match status" value="1"/>
</dbReference>
<evidence type="ECO:0000313" key="2">
    <source>
        <dbReference type="EMBL" id="EZH73089.1"/>
    </source>
</evidence>
<dbReference type="eggNOG" id="COG2227">
    <property type="taxonomic scope" value="Bacteria"/>
</dbReference>
<dbReference type="InterPro" id="IPR025714">
    <property type="entry name" value="Methyltranfer_dom"/>
</dbReference>
<dbReference type="PANTHER" id="PTHR43861:SF6">
    <property type="entry name" value="METHYLTRANSFERASE TYPE 11"/>
    <property type="match status" value="1"/>
</dbReference>
<organism evidence="2 3">
    <name type="scientific">Aquimarina atlantica</name>
    <dbReference type="NCBI Taxonomy" id="1317122"/>
    <lineage>
        <taxon>Bacteria</taxon>
        <taxon>Pseudomonadati</taxon>
        <taxon>Bacteroidota</taxon>
        <taxon>Flavobacteriia</taxon>
        <taxon>Flavobacteriales</taxon>
        <taxon>Flavobacteriaceae</taxon>
        <taxon>Aquimarina</taxon>
    </lineage>
</organism>
<keyword evidence="3" id="KW-1185">Reference proteome</keyword>
<dbReference type="STRING" id="1317122.ATO12_18945"/>
<name>A0A023BT36_9FLAO</name>
<dbReference type="GO" id="GO:0032259">
    <property type="term" value="P:methylation"/>
    <property type="evidence" value="ECO:0007669"/>
    <property type="project" value="UniProtKB-KW"/>
</dbReference>
<dbReference type="SUPFAM" id="SSF53335">
    <property type="entry name" value="S-adenosyl-L-methionine-dependent methyltransferases"/>
    <property type="match status" value="1"/>
</dbReference>
<proteinExistence type="predicted"/>
<reference evidence="2 3" key="1">
    <citation type="submission" date="2014-04" db="EMBL/GenBank/DDBJ databases">
        <title>Aquimarina sp. 22II-S11-z7 Genome Sequencing.</title>
        <authorList>
            <person name="Lai Q."/>
        </authorList>
    </citation>
    <scope>NUCLEOTIDE SEQUENCE [LARGE SCALE GENOMIC DNA]</scope>
    <source>
        <strain evidence="2 3">22II-S11-z7</strain>
    </source>
</reference>
<dbReference type="InterPro" id="IPR029063">
    <property type="entry name" value="SAM-dependent_MTases_sf"/>
</dbReference>
<gene>
    <name evidence="2" type="ORF">ATO12_18945</name>
</gene>